<feature type="compositionally biased region" description="Basic and acidic residues" evidence="1">
    <location>
        <begin position="276"/>
        <end position="294"/>
    </location>
</feature>
<dbReference type="EMBL" id="LIAE01008733">
    <property type="protein sequence ID" value="PAV72676.1"/>
    <property type="molecule type" value="Genomic_DNA"/>
</dbReference>
<dbReference type="InterPro" id="IPR038506">
    <property type="entry name" value="GLE1-like_sf"/>
</dbReference>
<dbReference type="Proteomes" id="UP000218231">
    <property type="component" value="Unassembled WGS sequence"/>
</dbReference>
<reference evidence="2 3" key="1">
    <citation type="journal article" date="2017" name="Curr. Biol.">
        <title>Genome architecture and evolution of a unichromosomal asexual nematode.</title>
        <authorList>
            <person name="Fradin H."/>
            <person name="Zegar C."/>
            <person name="Gutwein M."/>
            <person name="Lucas J."/>
            <person name="Kovtun M."/>
            <person name="Corcoran D."/>
            <person name="Baugh L.R."/>
            <person name="Kiontke K."/>
            <person name="Gunsalus K."/>
            <person name="Fitch D.H."/>
            <person name="Piano F."/>
        </authorList>
    </citation>
    <scope>NUCLEOTIDE SEQUENCE [LARGE SCALE GENOMIC DNA]</scope>
    <source>
        <strain evidence="2">PF1309</strain>
    </source>
</reference>
<sequence>MPTYSIEDDFEDSTGREFFKKWLFPSMKTFRKKRTAKSHKETILLGRQIKKRTEEVMSEVGRKFDEKKRKHMTLLEAKLSQTAVPELPKRSVDYEAYRRKWELEAENPSASASIIVEGIVTSSDEGQKTTKTVTVPLSNKTNVLQSTRTEPPKQSSIVEQAVLPQFSFISSTPAASSTSATFQASTLASIQKQPAAPAKTQEFTFGGSVPFSPISAFGGTKDLNLEKYDGARPSFAGQLVTSTPVKPSIVSVKPQLSTVLEASSASSSTNDLESQNEAKETKDVKVSQPEKKESTNTTTTNMCNFYPVELEYLDDTELIRERLEKPEAFPLRSYLTRSLRDKIGVAAKRTATTEEITQISQFLLALITGKPVVGFNKEQVLELTVEDERRYAAHLIVKEYLSTVTRDSSLIDTSASILSRICLQNAEFEKFLLGRLLNSSILLRYDESECEKLATSLCSMSSAEERTLKVAKEKATASLFVQLHIKCSFSAPSTFQIGNLWRFAAFLVNSSARILASSILLTVILENANSLMSKHYQRQWAKVLRLIKDSFVPSLEQSLRTSELRRKVVENCHFLEKKRTFRWTKQRTFQFSTQCSIKSSKLTV</sequence>
<evidence type="ECO:0000256" key="1">
    <source>
        <dbReference type="SAM" id="MobiDB-lite"/>
    </source>
</evidence>
<evidence type="ECO:0000313" key="2">
    <source>
        <dbReference type="EMBL" id="PAV72676.1"/>
    </source>
</evidence>
<name>A0A2A2KF81_9BILA</name>
<dbReference type="Gene3D" id="1.25.40.510">
    <property type="entry name" value="GLE1-like"/>
    <property type="match status" value="1"/>
</dbReference>
<dbReference type="AlphaFoldDB" id="A0A2A2KF81"/>
<organism evidence="2 3">
    <name type="scientific">Diploscapter pachys</name>
    <dbReference type="NCBI Taxonomy" id="2018661"/>
    <lineage>
        <taxon>Eukaryota</taxon>
        <taxon>Metazoa</taxon>
        <taxon>Ecdysozoa</taxon>
        <taxon>Nematoda</taxon>
        <taxon>Chromadorea</taxon>
        <taxon>Rhabditida</taxon>
        <taxon>Rhabditina</taxon>
        <taxon>Rhabditomorpha</taxon>
        <taxon>Rhabditoidea</taxon>
        <taxon>Rhabditidae</taxon>
        <taxon>Diploscapter</taxon>
    </lineage>
</organism>
<dbReference type="OrthoDB" id="5857961at2759"/>
<gene>
    <name evidence="2" type="ORF">WR25_24666</name>
</gene>
<accession>A0A2A2KF81</accession>
<evidence type="ECO:0008006" key="4">
    <source>
        <dbReference type="Google" id="ProtNLM"/>
    </source>
</evidence>
<evidence type="ECO:0000313" key="3">
    <source>
        <dbReference type="Proteomes" id="UP000218231"/>
    </source>
</evidence>
<proteinExistence type="predicted"/>
<feature type="region of interest" description="Disordered" evidence="1">
    <location>
        <begin position="262"/>
        <end position="299"/>
    </location>
</feature>
<keyword evidence="3" id="KW-1185">Reference proteome</keyword>
<comment type="caution">
    <text evidence="2">The sequence shown here is derived from an EMBL/GenBank/DDBJ whole genome shotgun (WGS) entry which is preliminary data.</text>
</comment>
<protein>
    <recommendedName>
        <fullName evidence="4">Nucleoporin GLE1</fullName>
    </recommendedName>
</protein>